<sequence length="44" mass="5197">MSIPTRFSYHFYPVGQGLFSSGAIYRPDDNKPRFPWVSGYLERR</sequence>
<organism evidence="1">
    <name type="scientific">mine drainage metagenome</name>
    <dbReference type="NCBI Taxonomy" id="410659"/>
    <lineage>
        <taxon>unclassified sequences</taxon>
        <taxon>metagenomes</taxon>
        <taxon>ecological metagenomes</taxon>
    </lineage>
</organism>
<proteinExistence type="predicted"/>
<evidence type="ECO:0000313" key="1">
    <source>
        <dbReference type="EMBL" id="OIQ84777.1"/>
    </source>
</evidence>
<name>A0A1J5QMI4_9ZZZZ</name>
<protein>
    <submittedName>
        <fullName evidence="1">Uncharacterized protein</fullName>
    </submittedName>
</protein>
<reference evidence="1" key="1">
    <citation type="submission" date="2016-10" db="EMBL/GenBank/DDBJ databases">
        <title>Sequence of Gallionella enrichment culture.</title>
        <authorList>
            <person name="Poehlein A."/>
            <person name="Muehling M."/>
            <person name="Daniel R."/>
        </authorList>
    </citation>
    <scope>NUCLEOTIDE SEQUENCE</scope>
</reference>
<accession>A0A1J5QMI4</accession>
<comment type="caution">
    <text evidence="1">The sequence shown here is derived from an EMBL/GenBank/DDBJ whole genome shotgun (WGS) entry which is preliminary data.</text>
</comment>
<gene>
    <name evidence="1" type="ORF">GALL_333920</name>
</gene>
<dbReference type="EMBL" id="MLJW01000592">
    <property type="protein sequence ID" value="OIQ84777.1"/>
    <property type="molecule type" value="Genomic_DNA"/>
</dbReference>
<dbReference type="AlphaFoldDB" id="A0A1J5QMI4"/>